<protein>
    <submittedName>
        <fullName evidence="2">Tetratricopeptide repeat protein</fullName>
    </submittedName>
</protein>
<organism evidence="2 3">
    <name type="scientific">Flavobacterium suzhouense</name>
    <dbReference type="NCBI Taxonomy" id="1529638"/>
    <lineage>
        <taxon>Bacteria</taxon>
        <taxon>Pseudomonadati</taxon>
        <taxon>Bacteroidota</taxon>
        <taxon>Flavobacteriia</taxon>
        <taxon>Flavobacteriales</taxon>
        <taxon>Flavobacteriaceae</taxon>
        <taxon>Flavobacterium</taxon>
    </lineage>
</organism>
<evidence type="ECO:0000313" key="2">
    <source>
        <dbReference type="EMBL" id="MFD2601853.1"/>
    </source>
</evidence>
<comment type="caution">
    <text evidence="2">The sequence shown here is derived from an EMBL/GenBank/DDBJ whole genome shotgun (WGS) entry which is preliminary data.</text>
</comment>
<keyword evidence="1" id="KW-0732">Signal</keyword>
<proteinExistence type="predicted"/>
<reference evidence="3" key="1">
    <citation type="journal article" date="2019" name="Int. J. Syst. Evol. Microbiol.">
        <title>The Global Catalogue of Microorganisms (GCM) 10K type strain sequencing project: providing services to taxonomists for standard genome sequencing and annotation.</title>
        <authorList>
            <consortium name="The Broad Institute Genomics Platform"/>
            <consortium name="The Broad Institute Genome Sequencing Center for Infectious Disease"/>
            <person name="Wu L."/>
            <person name="Ma J."/>
        </authorList>
    </citation>
    <scope>NUCLEOTIDE SEQUENCE [LARGE SCALE GENOMIC DNA]</scope>
    <source>
        <strain evidence="3">KCTC 42107</strain>
    </source>
</reference>
<feature type="signal peptide" evidence="1">
    <location>
        <begin position="1"/>
        <end position="18"/>
    </location>
</feature>
<keyword evidence="3" id="KW-1185">Reference proteome</keyword>
<dbReference type="Gene3D" id="1.25.40.10">
    <property type="entry name" value="Tetratricopeptide repeat domain"/>
    <property type="match status" value="1"/>
</dbReference>
<accession>A0ABW5NUV0</accession>
<dbReference type="SUPFAM" id="SSF48452">
    <property type="entry name" value="TPR-like"/>
    <property type="match status" value="1"/>
</dbReference>
<name>A0ABW5NUV0_9FLAO</name>
<sequence>MKLLRVFLISMLGFSALAQTAPKCEDSFKVFEGKYLTKEYNDAYDLLADLRKRCPKVSENLYNYAEVILKYKIEVATLPDEKKPFIAELVSVYNEQLLNYPASKGAVNKIQLQYDYKLINDAEAYKALDAAFVKNRKSFTDYNVLLTYYNLFFEEYKAGKGITDDQYFDKYGEITAQVLSAQAEIAREKEALLKKAENQSMTDIERQFIADADINIDGLENVNEVIFSQSRDYVSCDKLDAYYAKNYDAHKADYIWVEAMVNALYAKKCFKSEVLQKGALALDSIKHSKESVYKLGMLALKKGDVDAGIKYLDQSANLEKDFSQKAKIYYEIVNASKNKDKALAKKYIFKTIEVDPNKVEVYLVLSEMYANMSSKSECKLNDFERKVLNYLAIDTAKKAASVAKYKVASDEAVKRYSKNLPTKAEAKVLGKKKGDVITFGCWVNESVTLPNL</sequence>
<dbReference type="EMBL" id="JBHUMD010000007">
    <property type="protein sequence ID" value="MFD2601853.1"/>
    <property type="molecule type" value="Genomic_DNA"/>
</dbReference>
<dbReference type="RefSeq" id="WP_379820369.1">
    <property type="nucleotide sequence ID" value="NZ_JBHUMD010000007.1"/>
</dbReference>
<evidence type="ECO:0000256" key="1">
    <source>
        <dbReference type="SAM" id="SignalP"/>
    </source>
</evidence>
<dbReference type="Proteomes" id="UP001597480">
    <property type="component" value="Unassembled WGS sequence"/>
</dbReference>
<evidence type="ECO:0000313" key="3">
    <source>
        <dbReference type="Proteomes" id="UP001597480"/>
    </source>
</evidence>
<gene>
    <name evidence="2" type="ORF">ACFSR3_07290</name>
</gene>
<dbReference type="InterPro" id="IPR011990">
    <property type="entry name" value="TPR-like_helical_dom_sf"/>
</dbReference>
<feature type="chain" id="PRO_5045733580" evidence="1">
    <location>
        <begin position="19"/>
        <end position="452"/>
    </location>
</feature>